<feature type="compositionally biased region" description="Gly residues" evidence="1">
    <location>
        <begin position="67"/>
        <end position="83"/>
    </location>
</feature>
<protein>
    <submittedName>
        <fullName evidence="2">Uncharacterized protein</fullName>
    </submittedName>
</protein>
<comment type="caution">
    <text evidence="2">The sequence shown here is derived from an EMBL/GenBank/DDBJ whole genome shotgun (WGS) entry which is preliminary data.</text>
</comment>
<organism evidence="2 3">
    <name type="scientific">Colletotrichum tofieldiae</name>
    <dbReference type="NCBI Taxonomy" id="708197"/>
    <lineage>
        <taxon>Eukaryota</taxon>
        <taxon>Fungi</taxon>
        <taxon>Dikarya</taxon>
        <taxon>Ascomycota</taxon>
        <taxon>Pezizomycotina</taxon>
        <taxon>Sordariomycetes</taxon>
        <taxon>Hypocreomycetidae</taxon>
        <taxon>Glomerellales</taxon>
        <taxon>Glomerellaceae</taxon>
        <taxon>Colletotrichum</taxon>
        <taxon>Colletotrichum spaethianum species complex</taxon>
    </lineage>
</organism>
<gene>
    <name evidence="2" type="ORF">CT0861_12760</name>
</gene>
<evidence type="ECO:0000256" key="1">
    <source>
        <dbReference type="SAM" id="MobiDB-lite"/>
    </source>
</evidence>
<evidence type="ECO:0000313" key="3">
    <source>
        <dbReference type="Proteomes" id="UP000076552"/>
    </source>
</evidence>
<feature type="compositionally biased region" description="Low complexity" evidence="1">
    <location>
        <begin position="52"/>
        <end position="66"/>
    </location>
</feature>
<dbReference type="AlphaFoldDB" id="A0A166RTA9"/>
<reference evidence="2 3" key="1">
    <citation type="submission" date="2015-06" db="EMBL/GenBank/DDBJ databases">
        <title>Survival trade-offs in plant roots during colonization by closely related pathogenic and mutualistic fungi.</title>
        <authorList>
            <person name="Hacquard S."/>
            <person name="Kracher B."/>
            <person name="Hiruma K."/>
            <person name="Weinman A."/>
            <person name="Muench P."/>
            <person name="Garrido Oter R."/>
            <person name="Ver Loren van Themaat E."/>
            <person name="Dallerey J.-F."/>
            <person name="Damm U."/>
            <person name="Henrissat B."/>
            <person name="Lespinet O."/>
            <person name="Thon M."/>
            <person name="Kemen E."/>
            <person name="McHardy A.C."/>
            <person name="Schulze-Lefert P."/>
            <person name="O'Connell R.J."/>
        </authorList>
    </citation>
    <scope>NUCLEOTIDE SEQUENCE [LARGE SCALE GENOMIC DNA]</scope>
    <source>
        <strain evidence="2 3">0861</strain>
    </source>
</reference>
<proteinExistence type="predicted"/>
<feature type="region of interest" description="Disordered" evidence="1">
    <location>
        <begin position="52"/>
        <end position="83"/>
    </location>
</feature>
<evidence type="ECO:0000313" key="2">
    <source>
        <dbReference type="EMBL" id="KZL69701.1"/>
    </source>
</evidence>
<accession>A0A166RTA9</accession>
<sequence length="118" mass="11468">MFMGREPAMPPKEPTPCALTAGNEPAEQVTAPTQAPAPLICPEPCWMSPPEAGGAAGAAGAAAGAEAAGGGGGGGGAPGGGIFGRTHVVVDELTVEWALVLSAGDILHVIIEASLGWD</sequence>
<dbReference type="EMBL" id="LFIV01000103">
    <property type="protein sequence ID" value="KZL69701.1"/>
    <property type="molecule type" value="Genomic_DNA"/>
</dbReference>
<name>A0A166RTA9_9PEZI</name>
<keyword evidence="3" id="KW-1185">Reference proteome</keyword>
<dbReference type="Proteomes" id="UP000076552">
    <property type="component" value="Unassembled WGS sequence"/>
</dbReference>
<feature type="region of interest" description="Disordered" evidence="1">
    <location>
        <begin position="1"/>
        <end position="32"/>
    </location>
</feature>